<accession>A0A0F7DKA8</accession>
<gene>
    <name evidence="1" type="primary">U49</name>
</gene>
<dbReference type="EMBL" id="KP706799">
    <property type="protein sequence ID" value="AKD28099.1"/>
    <property type="molecule type" value="Genomic_DNA"/>
</dbReference>
<evidence type="ECO:0000313" key="1">
    <source>
        <dbReference type="EMBL" id="AKD28099.1"/>
    </source>
</evidence>
<reference evidence="1" key="1">
    <citation type="journal article" date="2015" name="J. Virol.">
        <title>Genomic and Proteomic Analyses Indicate that Banchine and Campoplegine Polydnaviruses Have Similar, if Not Identical, Viral Ancestors.</title>
        <authorList>
            <person name="Beliveau C."/>
            <person name="Cohen A."/>
            <person name="Stewart D."/>
            <person name="Periquet G."/>
            <person name="Djoumad A."/>
            <person name="Kuhn L."/>
            <person name="Stoltz D."/>
            <person name="Volkoff A.-N."/>
            <person name="Herniou E."/>
            <person name="Drezen J.-M."/>
            <person name="Cusson M."/>
        </authorList>
    </citation>
    <scope>NUCLEOTIDE SEQUENCE</scope>
</reference>
<protein>
    <submittedName>
        <fullName evidence="1">Uncharacterized protein</fullName>
    </submittedName>
</protein>
<dbReference type="AlphaFoldDB" id="A0A0F7DKA8"/>
<sequence length="107" mass="12565">MHSTLHGSLFSTIVVRSYRFYQISHPHYIFSFSLSFSAYFSLIIPMPHYHPSESILTMSINVLPDDTSHSNFVSTLKQQQHKYTVKRVAFHIVVIEISYSFVYLKYQ</sequence>
<organism evidence="1">
    <name type="scientific">Glypta fumiferanae</name>
    <dbReference type="NCBI Taxonomy" id="389681"/>
    <lineage>
        <taxon>Eukaryota</taxon>
        <taxon>Metazoa</taxon>
        <taxon>Ecdysozoa</taxon>
        <taxon>Arthropoda</taxon>
        <taxon>Hexapoda</taxon>
        <taxon>Insecta</taxon>
        <taxon>Pterygota</taxon>
        <taxon>Neoptera</taxon>
        <taxon>Endopterygota</taxon>
        <taxon>Hymenoptera</taxon>
        <taxon>Apocrita</taxon>
        <taxon>Ichneumonoidea</taxon>
        <taxon>Ichneumonidae</taxon>
        <taxon>Banchinae</taxon>
        <taxon>Glypta</taxon>
    </lineage>
</organism>
<name>A0A0F7DKA8_9HYME</name>
<proteinExistence type="predicted"/>